<accession>A0A6M8STN0</accession>
<dbReference type="RefSeq" id="WP_173532683.1">
    <property type="nucleotide sequence ID" value="NZ_CP054143.1"/>
</dbReference>
<feature type="domain" description="HDOD" evidence="1">
    <location>
        <begin position="249"/>
        <end position="433"/>
    </location>
</feature>
<proteinExistence type="predicted"/>
<dbReference type="InterPro" id="IPR013976">
    <property type="entry name" value="HDOD"/>
</dbReference>
<evidence type="ECO:0000313" key="2">
    <source>
        <dbReference type="EMBL" id="QKJ66179.1"/>
    </source>
</evidence>
<dbReference type="EMBL" id="CP054143">
    <property type="protein sequence ID" value="QKJ66179.1"/>
    <property type="molecule type" value="Genomic_DNA"/>
</dbReference>
<dbReference type="AlphaFoldDB" id="A0A6M8STN0"/>
<organism evidence="2 3">
    <name type="scientific">Deefgea piscis</name>
    <dbReference type="NCBI Taxonomy" id="2739061"/>
    <lineage>
        <taxon>Bacteria</taxon>
        <taxon>Pseudomonadati</taxon>
        <taxon>Pseudomonadota</taxon>
        <taxon>Betaproteobacteria</taxon>
        <taxon>Neisseriales</taxon>
        <taxon>Chitinibacteraceae</taxon>
        <taxon>Deefgea</taxon>
    </lineage>
</organism>
<evidence type="ECO:0000259" key="1">
    <source>
        <dbReference type="PROSITE" id="PS51833"/>
    </source>
</evidence>
<keyword evidence="3" id="KW-1185">Reference proteome</keyword>
<dbReference type="Proteomes" id="UP000504844">
    <property type="component" value="Chromosome"/>
</dbReference>
<gene>
    <name evidence="2" type="ORF">HQN60_05315</name>
</gene>
<dbReference type="Gene3D" id="1.10.3210.10">
    <property type="entry name" value="Hypothetical protein af1432"/>
    <property type="match status" value="1"/>
</dbReference>
<dbReference type="SUPFAM" id="SSF109604">
    <property type="entry name" value="HD-domain/PDEase-like"/>
    <property type="match status" value="1"/>
</dbReference>
<sequence>MLPLFFHHLFQSAKTESDLAAFERLNALSPRISTIEESVPHPEEKTIICRESIVNRQERVVGHEFMLKKNITERVHTGHAMRRLYDQALLSQLLNLPLLQLLGHRFAVVHFEASHILETQFANLHGQHCVFVLRFGDEPVTDAICQHVIAWRKMGFMFGILAHECMNLNMDALMVDIDLLVLDLNEAWVFSPDIVAKVMAHTHWPLLACHIDSYEAFDCVWESTLYAERVMFFQGPFITARDAWGVNPIAALRGQVQCLLDLIEQEANTLVLLEALKADPVLLYKLLRMAKSQISDEIGSAEQALLLIGRGALHRWLLFMLHSQSDAVGCDLLPRQAALRRGRFMQNLAEHQLDNTQCQHIFLTGVLSQMEEVLQQPLIELLKALNTPNSINAALLNRSGPYFAYLQLASAAESQQFHTVSLLCKALDLSPHTVKNCQHEASVWAEQIQARN</sequence>
<name>A0A6M8STN0_9NEIS</name>
<dbReference type="PROSITE" id="PS51833">
    <property type="entry name" value="HDOD"/>
    <property type="match status" value="1"/>
</dbReference>
<dbReference type="KEGG" id="dee:HQN60_05315"/>
<evidence type="ECO:0000313" key="3">
    <source>
        <dbReference type="Proteomes" id="UP000504844"/>
    </source>
</evidence>
<protein>
    <recommendedName>
        <fullName evidence="1">HDOD domain-containing protein</fullName>
    </recommendedName>
</protein>
<reference evidence="2 3" key="1">
    <citation type="submission" date="2020-05" db="EMBL/GenBank/DDBJ databases">
        <title>Complete genome sequence of Deefgea sp. D17.</title>
        <authorList>
            <person name="Bae J.-W."/>
            <person name="Han J.E."/>
        </authorList>
    </citation>
    <scope>NUCLEOTIDE SEQUENCE [LARGE SCALE GENOMIC DNA]</scope>
    <source>
        <strain evidence="2 3">D17</strain>
    </source>
</reference>